<dbReference type="Gene3D" id="1.25.40.10">
    <property type="entry name" value="Tetratricopeptide repeat domain"/>
    <property type="match status" value="1"/>
</dbReference>
<keyword evidence="1" id="KW-0677">Repeat</keyword>
<comment type="caution">
    <text evidence="2">The sequence shown here is derived from an EMBL/GenBank/DDBJ whole genome shotgun (WGS) entry which is preliminary data.</text>
</comment>
<reference evidence="2 3" key="1">
    <citation type="submission" date="2016-07" db="EMBL/GenBank/DDBJ databases">
        <title>Pervasive Adenine N6-methylation of Active Genes in Fungi.</title>
        <authorList>
            <consortium name="DOE Joint Genome Institute"/>
            <person name="Mondo S.J."/>
            <person name="Dannebaum R.O."/>
            <person name="Kuo R.C."/>
            <person name="Labutti K."/>
            <person name="Haridas S."/>
            <person name="Kuo A."/>
            <person name="Salamov A."/>
            <person name="Ahrendt S.R."/>
            <person name="Lipzen A."/>
            <person name="Sullivan W."/>
            <person name="Andreopoulos W.B."/>
            <person name="Clum A."/>
            <person name="Lindquist E."/>
            <person name="Daum C."/>
            <person name="Ramamoorthy G.K."/>
            <person name="Gryganskyi A."/>
            <person name="Culley D."/>
            <person name="Magnuson J.K."/>
            <person name="James T.Y."/>
            <person name="O'Malley M.A."/>
            <person name="Stajich J.E."/>
            <person name="Spatafora J.W."/>
            <person name="Visel A."/>
            <person name="Grigoriev I.V."/>
        </authorList>
    </citation>
    <scope>NUCLEOTIDE SEQUENCE [LARGE SCALE GENOMIC DNA]</scope>
    <source>
        <strain evidence="2 3">ATCC 12442</strain>
    </source>
</reference>
<dbReference type="PANTHER" id="PTHR46430:SF2">
    <property type="entry name" value="CHITIN SYNTHASE REGULATORY FACTOR 4"/>
    <property type="match status" value="1"/>
</dbReference>
<dbReference type="InterPro" id="IPR051726">
    <property type="entry name" value="Chitin_Synth_Reg"/>
</dbReference>
<dbReference type="InterPro" id="IPR006597">
    <property type="entry name" value="Sel1-like"/>
</dbReference>
<dbReference type="SMART" id="SM00671">
    <property type="entry name" value="SEL1"/>
    <property type="match status" value="4"/>
</dbReference>
<dbReference type="Proteomes" id="UP000193922">
    <property type="component" value="Unassembled WGS sequence"/>
</dbReference>
<keyword evidence="3" id="KW-1185">Reference proteome</keyword>
<dbReference type="RefSeq" id="XP_040743214.1">
    <property type="nucleotide sequence ID" value="XM_040887636.1"/>
</dbReference>
<dbReference type="SUPFAM" id="SSF81901">
    <property type="entry name" value="HCP-like"/>
    <property type="match status" value="1"/>
</dbReference>
<sequence>MYAHRAIQRIAQQTPRALLFSTSSAQAPQTVEIQKRAFPKFSITASGLSSLIPRSQQLAKALTLGKFTVTQPELTRLASQFLAANEHASMEEWRTQALGVFHGDVREITRAASLFAKLSPNKSLSYALYKVAAEEGHANAAYHYAVLLGTGEMRMEGGRGVGGQIIKDLAKIGHPPGLMLLAETRLARNDAAGAYAMLEQAAKGGVAAAAFQLGKLMRDGRVGEPDQARGWFEEAARLGSPEGLFMAGTVLAGEEKFGEALDYFERAAALGNVEAQYNVGLYYLQGTGCEKNPELAVEYWTMAAAERFPVAMLNLAKLLMEGKEVARDRRRARRLLEAAVEASDKDGFIKDQALALMERMGKGSDSRCNVM</sequence>
<evidence type="ECO:0000313" key="2">
    <source>
        <dbReference type="EMBL" id="ORX69526.1"/>
    </source>
</evidence>
<accession>A0A1Y1W8F9</accession>
<dbReference type="EMBL" id="MCFD01000007">
    <property type="protein sequence ID" value="ORX69526.1"/>
    <property type="molecule type" value="Genomic_DNA"/>
</dbReference>
<dbReference type="Pfam" id="PF08238">
    <property type="entry name" value="Sel1"/>
    <property type="match status" value="5"/>
</dbReference>
<dbReference type="STRING" id="61395.A0A1Y1W8F9"/>
<evidence type="ECO:0000313" key="3">
    <source>
        <dbReference type="Proteomes" id="UP000193922"/>
    </source>
</evidence>
<dbReference type="GeneID" id="63804284"/>
<gene>
    <name evidence="2" type="ORF">DL89DRAFT_267722</name>
</gene>
<dbReference type="InterPro" id="IPR011990">
    <property type="entry name" value="TPR-like_helical_dom_sf"/>
</dbReference>
<protein>
    <submittedName>
        <fullName evidence="2">HCP-like protein</fullName>
    </submittedName>
</protein>
<name>A0A1Y1W8F9_9FUNG</name>
<dbReference type="OrthoDB" id="2425131at2759"/>
<organism evidence="2 3">
    <name type="scientific">Linderina pennispora</name>
    <dbReference type="NCBI Taxonomy" id="61395"/>
    <lineage>
        <taxon>Eukaryota</taxon>
        <taxon>Fungi</taxon>
        <taxon>Fungi incertae sedis</taxon>
        <taxon>Zoopagomycota</taxon>
        <taxon>Kickxellomycotina</taxon>
        <taxon>Kickxellomycetes</taxon>
        <taxon>Kickxellales</taxon>
        <taxon>Kickxellaceae</taxon>
        <taxon>Linderina</taxon>
    </lineage>
</organism>
<dbReference type="AlphaFoldDB" id="A0A1Y1W8F9"/>
<proteinExistence type="predicted"/>
<evidence type="ECO:0000256" key="1">
    <source>
        <dbReference type="ARBA" id="ARBA00022737"/>
    </source>
</evidence>
<dbReference type="PANTHER" id="PTHR46430">
    <property type="entry name" value="PROTEIN SKT5-RELATED"/>
    <property type="match status" value="1"/>
</dbReference>